<feature type="site" description="Histone H3K4me3 binding" evidence="7">
    <location>
        <position position="214"/>
    </location>
</feature>
<protein>
    <recommendedName>
        <fullName evidence="10">Inhibitor of growth protein</fullName>
    </recommendedName>
</protein>
<feature type="site" description="Histone H3K4me3 binding" evidence="7">
    <location>
        <position position="222"/>
    </location>
</feature>
<evidence type="ECO:0000256" key="6">
    <source>
        <dbReference type="ARBA" id="ARBA00023242"/>
    </source>
</evidence>
<dbReference type="InterPro" id="IPR001965">
    <property type="entry name" value="Znf_PHD"/>
</dbReference>
<dbReference type="Gene3D" id="6.10.140.1740">
    <property type="match status" value="1"/>
</dbReference>
<dbReference type="OrthoDB" id="5411773at2759"/>
<evidence type="ECO:0000256" key="1">
    <source>
        <dbReference type="ARBA" id="ARBA00004123"/>
    </source>
</evidence>
<evidence type="ECO:0000256" key="10">
    <source>
        <dbReference type="RuleBase" id="RU361213"/>
    </source>
</evidence>
<dbReference type="GO" id="GO:0045893">
    <property type="term" value="P:positive regulation of DNA-templated transcription"/>
    <property type="evidence" value="ECO:0007669"/>
    <property type="project" value="TreeGrafter"/>
</dbReference>
<dbReference type="InterPro" id="IPR019786">
    <property type="entry name" value="Zinc_finger_PHD-type_CS"/>
</dbReference>
<feature type="binding site" evidence="8">
    <location>
        <position position="218"/>
    </location>
    <ligand>
        <name>Zn(2+)</name>
        <dbReference type="ChEBI" id="CHEBI:29105"/>
        <label>2</label>
    </ligand>
</feature>
<dbReference type="PANTHER" id="PTHR10333">
    <property type="entry name" value="INHIBITOR OF GROWTH PROTEIN"/>
    <property type="match status" value="1"/>
</dbReference>
<comment type="domain">
    <text evidence="10">The PHD-type zinc finger mediates the binding to H3K4me3.</text>
</comment>
<dbReference type="Gene3D" id="3.30.40.10">
    <property type="entry name" value="Zinc/RING finger domain, C3HC4 (zinc finger)"/>
    <property type="match status" value="1"/>
</dbReference>
<comment type="subcellular location">
    <subcellularLocation>
        <location evidence="1 10">Nucleus</location>
    </subcellularLocation>
</comment>
<feature type="binding site" evidence="8">
    <location>
        <position position="200"/>
    </location>
    <ligand>
        <name>Zn(2+)</name>
        <dbReference type="ChEBI" id="CHEBI:29105"/>
        <label>1</label>
    </ligand>
</feature>
<dbReference type="SUPFAM" id="SSF57903">
    <property type="entry name" value="FYVE/PHD zinc finger"/>
    <property type="match status" value="1"/>
</dbReference>
<accession>A0A0L8I8I0</accession>
<keyword evidence="5 8" id="KW-0862">Zinc</keyword>
<keyword evidence="10" id="KW-0156">Chromatin regulator</keyword>
<comment type="subunit">
    <text evidence="10">Component of an histone acetyltransferase complex. Interacts with H3K4me3 and to a lesser extent with H3K4me2.</text>
</comment>
<feature type="binding site" evidence="8">
    <location>
        <position position="202"/>
    </location>
    <ligand>
        <name>Zn(2+)</name>
        <dbReference type="ChEBI" id="CHEBI:29105"/>
        <label>1</label>
    </ligand>
</feature>
<dbReference type="InterPro" id="IPR028651">
    <property type="entry name" value="ING_fam"/>
</dbReference>
<dbReference type="STRING" id="37653.A0A0L8I8I0"/>
<feature type="binding site" evidence="8">
    <location>
        <position position="224"/>
    </location>
    <ligand>
        <name>Zn(2+)</name>
        <dbReference type="ChEBI" id="CHEBI:29105"/>
        <label>1</label>
    </ligand>
</feature>
<dbReference type="AlphaFoldDB" id="A0A0L8I8I0"/>
<feature type="site" description="Histone H3K4me3 binding" evidence="7">
    <location>
        <position position="199"/>
    </location>
</feature>
<evidence type="ECO:0000256" key="4">
    <source>
        <dbReference type="ARBA" id="ARBA00022771"/>
    </source>
</evidence>
<dbReference type="InterPro" id="IPR019787">
    <property type="entry name" value="Znf_PHD-finger"/>
</dbReference>
<sequence>MTTLNQAAVEALCSATYLQNYLDIMDNLPDDLQRKVTQLRELDSQCKEIMQDINRHHLCMYEADGPAKRKSFIIFQRALLRFQEIGDEKLNMMTLIIDLIENRSRQLEQDRENLDPSLGKDNDKEDLASAKVKQENDRNEKAGSKRQRRQKTHDISKDEEKKEEKDRVPRKKKKRKTKKEKESEKSPIDPPIDPDEPTYCECNQVSYGEMIGCDNDLCPIEWFHFSCVNLTSKPKGKWYCPKCRGDKSNVKRQDK</sequence>
<evidence type="ECO:0000256" key="8">
    <source>
        <dbReference type="PIRSR" id="PIRSR628651-51"/>
    </source>
</evidence>
<feature type="site" description="Histone H3K4me3 binding" evidence="7">
    <location>
        <position position="210"/>
    </location>
</feature>
<organism evidence="13">
    <name type="scientific">Octopus bimaculoides</name>
    <name type="common">California two-spotted octopus</name>
    <dbReference type="NCBI Taxonomy" id="37653"/>
    <lineage>
        <taxon>Eukaryota</taxon>
        <taxon>Metazoa</taxon>
        <taxon>Spiralia</taxon>
        <taxon>Lophotrochozoa</taxon>
        <taxon>Mollusca</taxon>
        <taxon>Cephalopoda</taxon>
        <taxon>Coleoidea</taxon>
        <taxon>Octopodiformes</taxon>
        <taxon>Octopoda</taxon>
        <taxon>Incirrata</taxon>
        <taxon>Octopodidae</taxon>
        <taxon>Octopus</taxon>
    </lineage>
</organism>
<dbReference type="SMART" id="SM00249">
    <property type="entry name" value="PHD"/>
    <property type="match status" value="1"/>
</dbReference>
<evidence type="ECO:0000256" key="5">
    <source>
        <dbReference type="ARBA" id="ARBA00022833"/>
    </source>
</evidence>
<dbReference type="Pfam" id="PF12998">
    <property type="entry name" value="ING"/>
    <property type="match status" value="1"/>
</dbReference>
<dbReference type="GO" id="GO:0005634">
    <property type="term" value="C:nucleus"/>
    <property type="evidence" value="ECO:0007669"/>
    <property type="project" value="UniProtKB-SubCell"/>
</dbReference>
<dbReference type="CDD" id="cd16857">
    <property type="entry name" value="ING_ING1_2"/>
    <property type="match status" value="1"/>
</dbReference>
<keyword evidence="4 9" id="KW-0863">Zinc-finger</keyword>
<name>A0A0L8I8I0_OCTBM</name>
<evidence type="ECO:0000256" key="9">
    <source>
        <dbReference type="PROSITE-ProRule" id="PRU00146"/>
    </source>
</evidence>
<evidence type="ECO:0000256" key="7">
    <source>
        <dbReference type="PIRSR" id="PIRSR628651-50"/>
    </source>
</evidence>
<proteinExistence type="inferred from homology"/>
<dbReference type="SMART" id="SM01408">
    <property type="entry name" value="ING"/>
    <property type="match status" value="1"/>
</dbReference>
<evidence type="ECO:0000256" key="2">
    <source>
        <dbReference type="ARBA" id="ARBA00010210"/>
    </source>
</evidence>
<comment type="function">
    <text evidence="10">Component of an histone acetyltransferase complex.</text>
</comment>
<dbReference type="InterPro" id="IPR024610">
    <property type="entry name" value="ING_N_histone-binding"/>
</dbReference>
<feature type="binding site" evidence="8">
    <location>
        <position position="227"/>
    </location>
    <ligand>
        <name>Zn(2+)</name>
        <dbReference type="ChEBI" id="CHEBI:29105"/>
        <label>1</label>
    </ligand>
</feature>
<feature type="binding site" evidence="8">
    <location>
        <position position="240"/>
    </location>
    <ligand>
        <name>Zn(2+)</name>
        <dbReference type="ChEBI" id="CHEBI:29105"/>
        <label>2</label>
    </ligand>
</feature>
<feature type="domain" description="PHD-type" evidence="12">
    <location>
        <begin position="197"/>
        <end position="246"/>
    </location>
</feature>
<evidence type="ECO:0000256" key="11">
    <source>
        <dbReference type="SAM" id="MobiDB-lite"/>
    </source>
</evidence>
<dbReference type="EMBL" id="KQ416257">
    <property type="protein sequence ID" value="KOF97813.1"/>
    <property type="molecule type" value="Genomic_DNA"/>
</dbReference>
<dbReference type="InterPro" id="IPR028643">
    <property type="entry name" value="ING1_PHD_Znf"/>
</dbReference>
<evidence type="ECO:0000313" key="13">
    <source>
        <dbReference type="EMBL" id="KOF97813.1"/>
    </source>
</evidence>
<dbReference type="InterPro" id="IPR013083">
    <property type="entry name" value="Znf_RING/FYVE/PHD"/>
</dbReference>
<dbReference type="PANTHER" id="PTHR10333:SF89">
    <property type="entry name" value="INHIBITOR OF GROWTH PROTEIN"/>
    <property type="match status" value="1"/>
</dbReference>
<dbReference type="OMA" id="KCVIEWF"/>
<dbReference type="CDD" id="cd15584">
    <property type="entry name" value="PHD_ING1_2"/>
    <property type="match status" value="1"/>
</dbReference>
<dbReference type="PROSITE" id="PS01359">
    <property type="entry name" value="ZF_PHD_1"/>
    <property type="match status" value="1"/>
</dbReference>
<feature type="binding site" evidence="8">
    <location>
        <position position="213"/>
    </location>
    <ligand>
        <name>Zn(2+)</name>
        <dbReference type="ChEBI" id="CHEBI:29105"/>
        <label>2</label>
    </ligand>
</feature>
<feature type="compositionally biased region" description="Basic and acidic residues" evidence="11">
    <location>
        <begin position="108"/>
        <end position="143"/>
    </location>
</feature>
<dbReference type="PROSITE" id="PS50016">
    <property type="entry name" value="ZF_PHD_2"/>
    <property type="match status" value="1"/>
</dbReference>
<keyword evidence="6 10" id="KW-0539">Nucleus</keyword>
<gene>
    <name evidence="13" type="ORF">OCBIM_22028387mg</name>
</gene>
<reference evidence="13" key="1">
    <citation type="submission" date="2015-07" db="EMBL/GenBank/DDBJ databases">
        <title>MeaNS - Measles Nucleotide Surveillance Program.</title>
        <authorList>
            <person name="Tran T."/>
            <person name="Druce J."/>
        </authorList>
    </citation>
    <scope>NUCLEOTIDE SEQUENCE</scope>
    <source>
        <strain evidence="13">UCB-OBI-ISO-001</strain>
        <tissue evidence="13">Gonad</tissue>
    </source>
</reference>
<feature type="compositionally biased region" description="Basic and acidic residues" evidence="11">
    <location>
        <begin position="152"/>
        <end position="167"/>
    </location>
</feature>
<feature type="binding site" evidence="8">
    <location>
        <position position="243"/>
    </location>
    <ligand>
        <name>Zn(2+)</name>
        <dbReference type="ChEBI" id="CHEBI:29105"/>
        <label>2</label>
    </ligand>
</feature>
<dbReference type="GO" id="GO:0006325">
    <property type="term" value="P:chromatin organization"/>
    <property type="evidence" value="ECO:0007669"/>
    <property type="project" value="UniProtKB-KW"/>
</dbReference>
<dbReference type="GO" id="GO:0008270">
    <property type="term" value="F:zinc ion binding"/>
    <property type="evidence" value="ECO:0007669"/>
    <property type="project" value="UniProtKB-KW"/>
</dbReference>
<evidence type="ECO:0000259" key="12">
    <source>
        <dbReference type="PROSITE" id="PS50016"/>
    </source>
</evidence>
<feature type="compositionally biased region" description="Basic residues" evidence="11">
    <location>
        <begin position="168"/>
        <end position="178"/>
    </location>
</feature>
<feature type="region of interest" description="Disordered" evidence="11">
    <location>
        <begin position="108"/>
        <end position="197"/>
    </location>
</feature>
<comment type="similarity">
    <text evidence="2 10">Belongs to the ING family.</text>
</comment>
<dbReference type="FunFam" id="3.30.40.10:FF:000021">
    <property type="entry name" value="Inhibitor of growth 2b"/>
    <property type="match status" value="1"/>
</dbReference>
<keyword evidence="3 8" id="KW-0479">Metal-binding</keyword>
<evidence type="ECO:0000256" key="3">
    <source>
        <dbReference type="ARBA" id="ARBA00022723"/>
    </source>
</evidence>
<dbReference type="KEGG" id="obi:106880615"/>
<dbReference type="InterPro" id="IPR011011">
    <property type="entry name" value="Znf_FYVE_PHD"/>
</dbReference>